<name>A0A1Y2M3W6_EPING</name>
<dbReference type="AlphaFoldDB" id="A0A1Y2M3W6"/>
<feature type="coiled-coil region" evidence="3">
    <location>
        <begin position="97"/>
        <end position="138"/>
    </location>
</feature>
<keyword evidence="3" id="KW-0175">Coiled coil</keyword>
<evidence type="ECO:0000256" key="1">
    <source>
        <dbReference type="ARBA" id="ARBA00004123"/>
    </source>
</evidence>
<evidence type="ECO:0000256" key="4">
    <source>
        <dbReference type="SAM" id="MobiDB-lite"/>
    </source>
</evidence>
<dbReference type="PANTHER" id="PTHR40621">
    <property type="entry name" value="TRANSCRIPTION FACTOR KAPC-RELATED"/>
    <property type="match status" value="1"/>
</dbReference>
<dbReference type="PANTHER" id="PTHR40621:SF8">
    <property type="entry name" value="AP-1-LIKE TRANSCRIPTION FACTOR YAP3"/>
    <property type="match status" value="1"/>
</dbReference>
<gene>
    <name evidence="5" type="ORF">B5807_05244</name>
</gene>
<evidence type="ECO:0000256" key="3">
    <source>
        <dbReference type="SAM" id="Coils"/>
    </source>
</evidence>
<dbReference type="STRING" id="105696.A0A1Y2M3W6"/>
<evidence type="ECO:0000313" key="6">
    <source>
        <dbReference type="Proteomes" id="UP000193240"/>
    </source>
</evidence>
<dbReference type="EMBL" id="KZ107842">
    <property type="protein sequence ID" value="OSS50147.1"/>
    <property type="molecule type" value="Genomic_DNA"/>
</dbReference>
<accession>A0A1Y2M3W6</accession>
<dbReference type="GO" id="GO:0090575">
    <property type="term" value="C:RNA polymerase II transcription regulator complex"/>
    <property type="evidence" value="ECO:0007669"/>
    <property type="project" value="TreeGrafter"/>
</dbReference>
<reference evidence="5 6" key="1">
    <citation type="journal article" date="2017" name="Genome Announc.">
        <title>Genome sequence of the saprophytic ascomycete Epicoccum nigrum ICMP 19927 strain isolated from New Zealand.</title>
        <authorList>
            <person name="Fokin M."/>
            <person name="Fleetwood D."/>
            <person name="Weir B.S."/>
            <person name="Villas-Boas S.G."/>
        </authorList>
    </citation>
    <scope>NUCLEOTIDE SEQUENCE [LARGE SCALE GENOMIC DNA]</scope>
    <source>
        <strain evidence="5 6">ICMP 19927</strain>
    </source>
</reference>
<feature type="region of interest" description="Disordered" evidence="4">
    <location>
        <begin position="173"/>
        <end position="211"/>
    </location>
</feature>
<keyword evidence="2" id="KW-0539">Nucleus</keyword>
<dbReference type="InParanoid" id="A0A1Y2M3W6"/>
<dbReference type="Gene3D" id="1.20.5.170">
    <property type="match status" value="1"/>
</dbReference>
<organism evidence="5 6">
    <name type="scientific">Epicoccum nigrum</name>
    <name type="common">Soil fungus</name>
    <name type="synonym">Epicoccum purpurascens</name>
    <dbReference type="NCBI Taxonomy" id="105696"/>
    <lineage>
        <taxon>Eukaryota</taxon>
        <taxon>Fungi</taxon>
        <taxon>Dikarya</taxon>
        <taxon>Ascomycota</taxon>
        <taxon>Pezizomycotina</taxon>
        <taxon>Dothideomycetes</taxon>
        <taxon>Pleosporomycetidae</taxon>
        <taxon>Pleosporales</taxon>
        <taxon>Pleosporineae</taxon>
        <taxon>Didymellaceae</taxon>
        <taxon>Epicoccum</taxon>
    </lineage>
</organism>
<sequence length="211" mass="23448">MTTAEYPPVPPRQPLYYVGFDPTQGAGSSATTPVRPTSVARSRTGCVASSNLAINNHVLNDYRLMMIASSQGGSPQLSLEDDADNQHTFHERKDYHVRNLEAKLTALENYTDSLQSDNDRLKQALQRARTENEILRATQATSSQEHTFMNYTQALKHSDDQEILFWLKVARGQRPQEHTSGPTDSSVSTGPTSPVGPIVSTENTDDYGYFR</sequence>
<evidence type="ECO:0000256" key="2">
    <source>
        <dbReference type="ARBA" id="ARBA00023242"/>
    </source>
</evidence>
<keyword evidence="6" id="KW-1185">Reference proteome</keyword>
<proteinExistence type="predicted"/>
<feature type="compositionally biased region" description="Polar residues" evidence="4">
    <location>
        <begin position="178"/>
        <end position="192"/>
    </location>
</feature>
<dbReference type="GO" id="GO:0001228">
    <property type="term" value="F:DNA-binding transcription activator activity, RNA polymerase II-specific"/>
    <property type="evidence" value="ECO:0007669"/>
    <property type="project" value="TreeGrafter"/>
</dbReference>
<evidence type="ECO:0000313" key="5">
    <source>
        <dbReference type="EMBL" id="OSS50147.1"/>
    </source>
</evidence>
<dbReference type="InterPro" id="IPR050936">
    <property type="entry name" value="AP-1-like"/>
</dbReference>
<evidence type="ECO:0008006" key="7">
    <source>
        <dbReference type="Google" id="ProtNLM"/>
    </source>
</evidence>
<comment type="subcellular location">
    <subcellularLocation>
        <location evidence="1">Nucleus</location>
    </subcellularLocation>
</comment>
<protein>
    <recommendedName>
        <fullName evidence="7">BZIP domain-containing protein</fullName>
    </recommendedName>
</protein>
<dbReference type="Proteomes" id="UP000193240">
    <property type="component" value="Unassembled WGS sequence"/>
</dbReference>
<dbReference type="GO" id="GO:0000976">
    <property type="term" value="F:transcription cis-regulatory region binding"/>
    <property type="evidence" value="ECO:0007669"/>
    <property type="project" value="InterPro"/>
</dbReference>